<keyword evidence="2" id="KW-0472">Membrane</keyword>
<proteinExistence type="predicted"/>
<organism evidence="3 4">
    <name type="scientific">Calocera cornea HHB12733</name>
    <dbReference type="NCBI Taxonomy" id="1353952"/>
    <lineage>
        <taxon>Eukaryota</taxon>
        <taxon>Fungi</taxon>
        <taxon>Dikarya</taxon>
        <taxon>Basidiomycota</taxon>
        <taxon>Agaricomycotina</taxon>
        <taxon>Dacrymycetes</taxon>
        <taxon>Dacrymycetales</taxon>
        <taxon>Dacrymycetaceae</taxon>
        <taxon>Calocera</taxon>
    </lineage>
</organism>
<dbReference type="Proteomes" id="UP000076842">
    <property type="component" value="Unassembled WGS sequence"/>
</dbReference>
<evidence type="ECO:0000313" key="3">
    <source>
        <dbReference type="EMBL" id="KZT51386.1"/>
    </source>
</evidence>
<feature type="compositionally biased region" description="Polar residues" evidence="1">
    <location>
        <begin position="155"/>
        <end position="174"/>
    </location>
</feature>
<gene>
    <name evidence="3" type="ORF">CALCODRAFT_503591</name>
</gene>
<evidence type="ECO:0000256" key="2">
    <source>
        <dbReference type="SAM" id="Phobius"/>
    </source>
</evidence>
<evidence type="ECO:0000313" key="4">
    <source>
        <dbReference type="Proteomes" id="UP000076842"/>
    </source>
</evidence>
<keyword evidence="2" id="KW-0812">Transmembrane</keyword>
<protein>
    <submittedName>
        <fullName evidence="3">Uncharacterized protein</fullName>
    </submittedName>
</protein>
<reference evidence="3 4" key="1">
    <citation type="journal article" date="2016" name="Mol. Biol. Evol.">
        <title>Comparative Genomics of Early-Diverging Mushroom-Forming Fungi Provides Insights into the Origins of Lignocellulose Decay Capabilities.</title>
        <authorList>
            <person name="Nagy L.G."/>
            <person name="Riley R."/>
            <person name="Tritt A."/>
            <person name="Adam C."/>
            <person name="Daum C."/>
            <person name="Floudas D."/>
            <person name="Sun H."/>
            <person name="Yadav J.S."/>
            <person name="Pangilinan J."/>
            <person name="Larsson K.H."/>
            <person name="Matsuura K."/>
            <person name="Barry K."/>
            <person name="Labutti K."/>
            <person name="Kuo R."/>
            <person name="Ohm R.A."/>
            <person name="Bhattacharya S.S."/>
            <person name="Shirouzu T."/>
            <person name="Yoshinaga Y."/>
            <person name="Martin F.M."/>
            <person name="Grigoriev I.V."/>
            <person name="Hibbett D.S."/>
        </authorList>
    </citation>
    <scope>NUCLEOTIDE SEQUENCE [LARGE SCALE GENOMIC DNA]</scope>
    <source>
        <strain evidence="3 4">HHB12733</strain>
    </source>
</reference>
<feature type="region of interest" description="Disordered" evidence="1">
    <location>
        <begin position="127"/>
        <end position="198"/>
    </location>
</feature>
<dbReference type="AlphaFoldDB" id="A0A165CTT5"/>
<feature type="transmembrane region" description="Helical" evidence="2">
    <location>
        <begin position="31"/>
        <end position="56"/>
    </location>
</feature>
<keyword evidence="4" id="KW-1185">Reference proteome</keyword>
<name>A0A165CTT5_9BASI</name>
<accession>A0A165CTT5</accession>
<dbReference type="InParanoid" id="A0A165CTT5"/>
<dbReference type="EMBL" id="KV424110">
    <property type="protein sequence ID" value="KZT51386.1"/>
    <property type="molecule type" value="Genomic_DNA"/>
</dbReference>
<feature type="compositionally biased region" description="Pro residues" evidence="1">
    <location>
        <begin position="186"/>
        <end position="198"/>
    </location>
</feature>
<sequence>MPVLHLPPKRDIVMRSDPPCPFTATPLTLSIPAIIAIGVLGLIALIVSPFTIHLWLQRRGVRNRIYAETTRATLSPEPFVEIIPRSLNVTPTPFTPADATVSTTDVISSIHENGSLTRDLPSFGRAAVGMSRPLPPLPNVPSTSHRHERSDQAHDTNPQLKKFSPTSSPNSSGEPTDDRLVSNIPPVLPPVRRPSPPLRRFPNRILTLDTPTLPERARSIGRRIGRALKIQRSSDRALV</sequence>
<evidence type="ECO:0000256" key="1">
    <source>
        <dbReference type="SAM" id="MobiDB-lite"/>
    </source>
</evidence>
<keyword evidence="2" id="KW-1133">Transmembrane helix</keyword>